<dbReference type="InterPro" id="IPR002372">
    <property type="entry name" value="PQQ_rpt_dom"/>
</dbReference>
<keyword evidence="4" id="KW-1185">Reference proteome</keyword>
<dbReference type="RefSeq" id="WP_165700724.1">
    <property type="nucleotide sequence ID" value="NZ_CP036265.1"/>
</dbReference>
<evidence type="ECO:0000259" key="2">
    <source>
        <dbReference type="Pfam" id="PF13360"/>
    </source>
</evidence>
<feature type="region of interest" description="Disordered" evidence="1">
    <location>
        <begin position="26"/>
        <end position="47"/>
    </location>
</feature>
<dbReference type="Pfam" id="PF13360">
    <property type="entry name" value="PQQ_2"/>
    <property type="match status" value="2"/>
</dbReference>
<reference evidence="3 4" key="1">
    <citation type="submission" date="2019-02" db="EMBL/GenBank/DDBJ databases">
        <title>Deep-cultivation of Planctomycetes and their phenomic and genomic characterization uncovers novel biology.</title>
        <authorList>
            <person name="Wiegand S."/>
            <person name="Jogler M."/>
            <person name="Boedeker C."/>
            <person name="Pinto D."/>
            <person name="Vollmers J."/>
            <person name="Rivas-Marin E."/>
            <person name="Kohn T."/>
            <person name="Peeters S.H."/>
            <person name="Heuer A."/>
            <person name="Rast P."/>
            <person name="Oberbeckmann S."/>
            <person name="Bunk B."/>
            <person name="Jeske O."/>
            <person name="Meyerdierks A."/>
            <person name="Storesund J.E."/>
            <person name="Kallscheuer N."/>
            <person name="Luecker S."/>
            <person name="Lage O.M."/>
            <person name="Pohl T."/>
            <person name="Merkel B.J."/>
            <person name="Hornburger P."/>
            <person name="Mueller R.-W."/>
            <person name="Bruemmer F."/>
            <person name="Labrenz M."/>
            <person name="Spormann A.M."/>
            <person name="Op den Camp H."/>
            <person name="Overmann J."/>
            <person name="Amann R."/>
            <person name="Jetten M.S.M."/>
            <person name="Mascher T."/>
            <person name="Medema M.H."/>
            <person name="Devos D.P."/>
            <person name="Kaster A.-K."/>
            <person name="Ovreas L."/>
            <person name="Rohde M."/>
            <person name="Galperin M.Y."/>
            <person name="Jogler C."/>
        </authorList>
    </citation>
    <scope>NUCLEOTIDE SEQUENCE [LARGE SCALE GENOMIC DNA]</scope>
    <source>
        <strain evidence="3 4">CA12</strain>
    </source>
</reference>
<sequence length="399" mass="42609">MDVPGEGWSQPAIVGDRLFLTAAVPVGADDVPPPGQERGDDSYNGPTDGAYRYEVRCLDARTGETLWTRVARTGPPPLPRHRTNTYATETPVADGDRVSALFGLTGLYAFTLDGEPVWAKELEPREMRAGWGSASSPALHDGRLFLQTDTEDASDLRALDAATGEELWRIPRDEPSSYGSPVVWEHEGQAQLVAGGQVARGYDPANGEELWSLDMAKGRSSATPAPYGDVLLIGTEFRDRGGSDDGGGYLAAIQADARGDLGSVESPADGVKWAEERAGLQMASPAVADGTIFLFERRGGIVHLLDFATGEQRTRVRMAASAPFWASPLVSGGRVYALDETGTMHVVDSAASADDVTVLVRNETPGLFWASPAAVDGRLYLRSADALYCIAEPEKDAAR</sequence>
<feature type="domain" description="Pyrrolo-quinoline quinone repeat" evidence="2">
    <location>
        <begin position="109"/>
        <end position="248"/>
    </location>
</feature>
<evidence type="ECO:0000313" key="4">
    <source>
        <dbReference type="Proteomes" id="UP000318741"/>
    </source>
</evidence>
<dbReference type="InterPro" id="IPR015943">
    <property type="entry name" value="WD40/YVTN_repeat-like_dom_sf"/>
</dbReference>
<dbReference type="Gene3D" id="2.130.10.10">
    <property type="entry name" value="YVTN repeat-like/Quinoprotein amine dehydrogenase"/>
    <property type="match status" value="2"/>
</dbReference>
<dbReference type="EMBL" id="CP036265">
    <property type="protein sequence ID" value="QDT16452.1"/>
    <property type="molecule type" value="Genomic_DNA"/>
</dbReference>
<evidence type="ECO:0000313" key="3">
    <source>
        <dbReference type="EMBL" id="QDT16452.1"/>
    </source>
</evidence>
<dbReference type="Proteomes" id="UP000318741">
    <property type="component" value="Chromosome"/>
</dbReference>
<evidence type="ECO:0000256" key="1">
    <source>
        <dbReference type="SAM" id="MobiDB-lite"/>
    </source>
</evidence>
<dbReference type="SMART" id="SM00564">
    <property type="entry name" value="PQQ"/>
    <property type="match status" value="4"/>
</dbReference>
<gene>
    <name evidence="3" type="ORF">CA12_25550</name>
</gene>
<dbReference type="AlphaFoldDB" id="A0A517PAQ4"/>
<dbReference type="InterPro" id="IPR018391">
    <property type="entry name" value="PQQ_b-propeller_rpt"/>
</dbReference>
<accession>A0A517PAQ4</accession>
<dbReference type="PANTHER" id="PTHR34512:SF30">
    <property type="entry name" value="OUTER MEMBRANE PROTEIN ASSEMBLY FACTOR BAMB"/>
    <property type="match status" value="1"/>
</dbReference>
<dbReference type="SUPFAM" id="SSF50998">
    <property type="entry name" value="Quinoprotein alcohol dehydrogenase-like"/>
    <property type="match status" value="1"/>
</dbReference>
<name>A0A517PAQ4_9PLAN</name>
<dbReference type="PANTHER" id="PTHR34512">
    <property type="entry name" value="CELL SURFACE PROTEIN"/>
    <property type="match status" value="1"/>
</dbReference>
<dbReference type="KEGG" id="acaf:CA12_25550"/>
<protein>
    <submittedName>
        <fullName evidence="3">Outer membrane biogenesis protein BamB</fullName>
    </submittedName>
</protein>
<dbReference type="InterPro" id="IPR011047">
    <property type="entry name" value="Quinoprotein_ADH-like_sf"/>
</dbReference>
<organism evidence="3 4">
    <name type="scientific">Alienimonas californiensis</name>
    <dbReference type="NCBI Taxonomy" id="2527989"/>
    <lineage>
        <taxon>Bacteria</taxon>
        <taxon>Pseudomonadati</taxon>
        <taxon>Planctomycetota</taxon>
        <taxon>Planctomycetia</taxon>
        <taxon>Planctomycetales</taxon>
        <taxon>Planctomycetaceae</taxon>
        <taxon>Alienimonas</taxon>
    </lineage>
</organism>
<proteinExistence type="predicted"/>
<feature type="domain" description="Pyrrolo-quinoline quinone repeat" evidence="2">
    <location>
        <begin position="271"/>
        <end position="349"/>
    </location>
</feature>